<gene>
    <name evidence="1" type="ORF">BD310DRAFT_276974</name>
</gene>
<keyword evidence="2" id="KW-1185">Reference proteome</keyword>
<organism evidence="1 2">
    <name type="scientific">Dichomitus squalens</name>
    <dbReference type="NCBI Taxonomy" id="114155"/>
    <lineage>
        <taxon>Eukaryota</taxon>
        <taxon>Fungi</taxon>
        <taxon>Dikarya</taxon>
        <taxon>Basidiomycota</taxon>
        <taxon>Agaricomycotina</taxon>
        <taxon>Agaricomycetes</taxon>
        <taxon>Polyporales</taxon>
        <taxon>Polyporaceae</taxon>
        <taxon>Dichomitus</taxon>
    </lineage>
</organism>
<dbReference type="EMBL" id="ML145279">
    <property type="protein sequence ID" value="TBU51882.1"/>
    <property type="molecule type" value="Genomic_DNA"/>
</dbReference>
<dbReference type="AlphaFoldDB" id="A0A4Q9PFU4"/>
<accession>A0A4Q9PFU4</accession>
<dbReference type="Proteomes" id="UP000292082">
    <property type="component" value="Unassembled WGS sequence"/>
</dbReference>
<reference evidence="1 2" key="1">
    <citation type="submission" date="2019-01" db="EMBL/GenBank/DDBJ databases">
        <title>Draft genome sequences of three monokaryotic isolates of the white-rot basidiomycete fungus Dichomitus squalens.</title>
        <authorList>
            <consortium name="DOE Joint Genome Institute"/>
            <person name="Lopez S.C."/>
            <person name="Andreopoulos B."/>
            <person name="Pangilinan J."/>
            <person name="Lipzen A."/>
            <person name="Riley R."/>
            <person name="Ahrendt S."/>
            <person name="Ng V."/>
            <person name="Barry K."/>
            <person name="Daum C."/>
            <person name="Grigoriev I.V."/>
            <person name="Hilden K.S."/>
            <person name="Makela M.R."/>
            <person name="de Vries R.P."/>
        </authorList>
    </citation>
    <scope>NUCLEOTIDE SEQUENCE [LARGE SCALE GENOMIC DNA]</scope>
    <source>
        <strain evidence="1 2">CBS 464.89</strain>
    </source>
</reference>
<sequence>MILTDWRHKRHFRLRITPPSRRFRRRTRGCEFGLHMIRALSASDRRRSNLRSDKPITLLLLCWWPWEGSNRYGRALKWTSPDASPGRFAAHAMEGYQRHIQITSNDALNFAFHYSKTHSANARCLHSAIRV</sequence>
<evidence type="ECO:0000313" key="1">
    <source>
        <dbReference type="EMBL" id="TBU51882.1"/>
    </source>
</evidence>
<proteinExistence type="predicted"/>
<name>A0A4Q9PFU4_9APHY</name>
<evidence type="ECO:0000313" key="2">
    <source>
        <dbReference type="Proteomes" id="UP000292082"/>
    </source>
</evidence>
<protein>
    <submittedName>
        <fullName evidence="1">Uncharacterized protein</fullName>
    </submittedName>
</protein>